<dbReference type="HOGENOM" id="CLU_018307_2_0_1"/>
<dbReference type="GeneID" id="10530314"/>
<name>E3L1J5_PUCGT</name>
<proteinExistence type="predicted"/>
<dbReference type="RefSeq" id="XP_003334839.2">
    <property type="nucleotide sequence ID" value="XM_003334791.2"/>
</dbReference>
<protein>
    <recommendedName>
        <fullName evidence="4">Retrotransposon gag domain-containing protein</fullName>
    </recommendedName>
</protein>
<feature type="compositionally biased region" description="Polar residues" evidence="1">
    <location>
        <begin position="1"/>
        <end position="12"/>
    </location>
</feature>
<dbReference type="EMBL" id="DS178332">
    <property type="protein sequence ID" value="EFP90420.2"/>
    <property type="molecule type" value="Genomic_DNA"/>
</dbReference>
<dbReference type="KEGG" id="pgr:PGTG_16180"/>
<reference evidence="3" key="2">
    <citation type="journal article" date="2011" name="Proc. Natl. Acad. Sci. U.S.A.">
        <title>Obligate biotrophy features unraveled by the genomic analysis of rust fungi.</title>
        <authorList>
            <person name="Duplessis S."/>
            <person name="Cuomo C.A."/>
            <person name="Lin Y.-C."/>
            <person name="Aerts A."/>
            <person name="Tisserant E."/>
            <person name="Veneault-Fourrey C."/>
            <person name="Joly D.L."/>
            <person name="Hacquard S."/>
            <person name="Amselem J."/>
            <person name="Cantarel B.L."/>
            <person name="Chiu R."/>
            <person name="Coutinho P.M."/>
            <person name="Feau N."/>
            <person name="Field M."/>
            <person name="Frey P."/>
            <person name="Gelhaye E."/>
            <person name="Goldberg J."/>
            <person name="Grabherr M.G."/>
            <person name="Kodira C.D."/>
            <person name="Kohler A."/>
            <person name="Kuees U."/>
            <person name="Lindquist E.A."/>
            <person name="Lucas S.M."/>
            <person name="Mago R."/>
            <person name="Mauceli E."/>
            <person name="Morin E."/>
            <person name="Murat C."/>
            <person name="Pangilinan J.L."/>
            <person name="Park R."/>
            <person name="Pearson M."/>
            <person name="Quesneville H."/>
            <person name="Rouhier N."/>
            <person name="Sakthikumar S."/>
            <person name="Salamov A.A."/>
            <person name="Schmutz J."/>
            <person name="Selles B."/>
            <person name="Shapiro H."/>
            <person name="Tanguay P."/>
            <person name="Tuskan G.A."/>
            <person name="Henrissat B."/>
            <person name="Van de Peer Y."/>
            <person name="Rouze P."/>
            <person name="Ellis J.G."/>
            <person name="Dodds P.N."/>
            <person name="Schein J.E."/>
            <person name="Zhong S."/>
            <person name="Hamelin R.C."/>
            <person name="Grigoriev I.V."/>
            <person name="Szabo L.J."/>
            <person name="Martin F."/>
        </authorList>
    </citation>
    <scope>NUCLEOTIDE SEQUENCE [LARGE SCALE GENOMIC DNA]</scope>
    <source>
        <strain evidence="3">CRL 75-36-700-3 / race SCCL</strain>
    </source>
</reference>
<gene>
    <name evidence="2" type="ORF">PGTG_16180</name>
</gene>
<evidence type="ECO:0008006" key="4">
    <source>
        <dbReference type="Google" id="ProtNLM"/>
    </source>
</evidence>
<sequence length="451" mass="49897">MSIRSLHSTGGQEQPADATRDSTRTADSTDMSTAKEWFKAVLKIQHSSIVQAQEDRRQALEDRRADRQVFLAAHQASATRIARLEDLLLAMNLKNEVTGRPAQPTPGRVDLQKFCTSDGPTYRGPFQETESFLRWIHGVQIFFETKDVSNAADKIKILGNLIAETNLQSFYANKAAGFLTRSWDEFKTRMFDFTLPTNWRSGLQRQVRKLEMTSTETFLEYSTRARTLQSLFNFDAEKTSKLGDLQLAQFVVYGLADALQDRIYERQLLEVAPFNYGPFEKQANVSFLALQRPTELPPLAKSTPNPPPTLGRACPGPIDRSHINIPVAFQTPTKPPDYVAPRAWSKPTAGPGRSSQPPAGRPPIRAASVAGIAEMTPLEAQVAGLTLDAAIREDARLDHEFDDKGCFPALGTAAVAALEDLDTQLLQNEIDRATEASSSWTGNLADDIAGY</sequence>
<accession>E3L1J5</accession>
<feature type="region of interest" description="Disordered" evidence="1">
    <location>
        <begin position="330"/>
        <end position="364"/>
    </location>
</feature>
<keyword evidence="3" id="KW-1185">Reference proteome</keyword>
<feature type="region of interest" description="Disordered" evidence="1">
    <location>
        <begin position="1"/>
        <end position="31"/>
    </location>
</feature>
<dbReference type="Proteomes" id="UP000008783">
    <property type="component" value="Unassembled WGS sequence"/>
</dbReference>
<dbReference type="InParanoid" id="E3L1J5"/>
<evidence type="ECO:0000256" key="1">
    <source>
        <dbReference type="SAM" id="MobiDB-lite"/>
    </source>
</evidence>
<dbReference type="VEuPathDB" id="FungiDB:PGTG_16180"/>
<evidence type="ECO:0000313" key="3">
    <source>
        <dbReference type="Proteomes" id="UP000008783"/>
    </source>
</evidence>
<reference key="1">
    <citation type="submission" date="2007-01" db="EMBL/GenBank/DDBJ databases">
        <title>The Genome Sequence of Puccinia graminis f. sp. tritici Strain CRL 75-36-700-3.</title>
        <authorList>
            <consortium name="The Broad Institute Genome Sequencing Platform"/>
            <person name="Birren B."/>
            <person name="Lander E."/>
            <person name="Galagan J."/>
            <person name="Nusbaum C."/>
            <person name="Devon K."/>
            <person name="Cuomo C."/>
            <person name="Jaffe D."/>
            <person name="Butler J."/>
            <person name="Alvarez P."/>
            <person name="Gnerre S."/>
            <person name="Grabherr M."/>
            <person name="Mauceli E."/>
            <person name="Brockman W."/>
            <person name="Young S."/>
            <person name="LaButti K."/>
            <person name="Sykes S."/>
            <person name="DeCaprio D."/>
            <person name="Crawford M."/>
            <person name="Koehrsen M."/>
            <person name="Engels R."/>
            <person name="Montgomery P."/>
            <person name="Pearson M."/>
            <person name="Howarth C."/>
            <person name="Larson L."/>
            <person name="White J."/>
            <person name="Zeng Q."/>
            <person name="Kodira C."/>
            <person name="Yandava C."/>
            <person name="Alvarado L."/>
            <person name="O'Leary S."/>
            <person name="Szabo L."/>
            <person name="Dean R."/>
            <person name="Schein J."/>
        </authorList>
    </citation>
    <scope>NUCLEOTIDE SEQUENCE</scope>
    <source>
        <strain>CRL 75-36-700-3</strain>
    </source>
</reference>
<evidence type="ECO:0000313" key="2">
    <source>
        <dbReference type="EMBL" id="EFP90420.2"/>
    </source>
</evidence>
<dbReference type="AlphaFoldDB" id="E3L1J5"/>
<organism evidence="2 3">
    <name type="scientific">Puccinia graminis f. sp. tritici (strain CRL 75-36-700-3 / race SCCL)</name>
    <name type="common">Black stem rust fungus</name>
    <dbReference type="NCBI Taxonomy" id="418459"/>
    <lineage>
        <taxon>Eukaryota</taxon>
        <taxon>Fungi</taxon>
        <taxon>Dikarya</taxon>
        <taxon>Basidiomycota</taxon>
        <taxon>Pucciniomycotina</taxon>
        <taxon>Pucciniomycetes</taxon>
        <taxon>Pucciniales</taxon>
        <taxon>Pucciniaceae</taxon>
        <taxon>Puccinia</taxon>
    </lineage>
</organism>